<sequence length="312" mass="34494">MTDHPMLHNRGIQVKVPGTSANIGPGFDAFGLAFNLYNSFTFMEKDDGKLTIRGVSRKYQGTNNLVYRAMQRVFKRVHYYPKGLYIYTETGVPVSRGLGSSATCIVGGLVGANALCGSPLTQDELFDIAVDMEGHPDNIAPAMFGGLVCSIGSHHHYQYIRKEVADTFAFHLIVPDFELSTKAARAALPDKIPRTDGVFNVAHATMTYLALAEGRPDVLKNSMNDKLHEPYRKHLIRSFDAVKRTALHYGALGVCISGAGPTILAITQKNNLSAFSEHMRDYLSKKEPNWQYYDLSPDNEGTTIDFNVEVDL</sequence>
<comment type="function">
    <text evidence="12 13">Catalyzes the ATP-dependent phosphorylation of L-homoserine to L-homoserine phosphate.</text>
</comment>
<dbReference type="Pfam" id="PF00288">
    <property type="entry name" value="GHMP_kinases_N"/>
    <property type="match status" value="1"/>
</dbReference>
<dbReference type="InterPro" id="IPR036554">
    <property type="entry name" value="GHMP_kinase_C_sf"/>
</dbReference>
<feature type="binding site" evidence="13">
    <location>
        <begin position="93"/>
        <end position="103"/>
    </location>
    <ligand>
        <name>ATP</name>
        <dbReference type="ChEBI" id="CHEBI:30616"/>
    </ligand>
</feature>
<keyword evidence="17" id="KW-1185">Reference proteome</keyword>
<accession>A0A6L5GR12</accession>
<feature type="domain" description="GHMP kinase C-terminal" evidence="15">
    <location>
        <begin position="210"/>
        <end position="282"/>
    </location>
</feature>
<evidence type="ECO:0000256" key="5">
    <source>
        <dbReference type="ARBA" id="ARBA00022605"/>
    </source>
</evidence>
<evidence type="ECO:0000256" key="4">
    <source>
        <dbReference type="ARBA" id="ARBA00017858"/>
    </source>
</evidence>
<dbReference type="GO" id="GO:0005524">
    <property type="term" value="F:ATP binding"/>
    <property type="evidence" value="ECO:0007669"/>
    <property type="project" value="UniProtKB-UniRule"/>
</dbReference>
<organism evidence="16 17">
    <name type="scientific">Candidatus Pseudoramibacter fermentans</name>
    <dbReference type="NCBI Taxonomy" id="2594427"/>
    <lineage>
        <taxon>Bacteria</taxon>
        <taxon>Bacillati</taxon>
        <taxon>Bacillota</taxon>
        <taxon>Clostridia</taxon>
        <taxon>Eubacteriales</taxon>
        <taxon>Eubacteriaceae</taxon>
        <taxon>Pseudoramibacter</taxon>
    </lineage>
</organism>
<gene>
    <name evidence="13" type="primary">thrB</name>
    <name evidence="16" type="ORF">FRC53_03925</name>
</gene>
<evidence type="ECO:0000256" key="6">
    <source>
        <dbReference type="ARBA" id="ARBA00022679"/>
    </source>
</evidence>
<dbReference type="PANTHER" id="PTHR20861">
    <property type="entry name" value="HOMOSERINE/4-DIPHOSPHOCYTIDYL-2-C-METHYL-D-ERYTHRITOL KINASE"/>
    <property type="match status" value="1"/>
</dbReference>
<feature type="domain" description="GHMP kinase N-terminal" evidence="14">
    <location>
        <begin position="64"/>
        <end position="146"/>
    </location>
</feature>
<dbReference type="GO" id="GO:0004413">
    <property type="term" value="F:homoserine kinase activity"/>
    <property type="evidence" value="ECO:0007669"/>
    <property type="project" value="UniProtKB-UniRule"/>
</dbReference>
<keyword evidence="8 13" id="KW-0547">Nucleotide-binding</keyword>
<dbReference type="PRINTS" id="PR00958">
    <property type="entry name" value="HOMSERKINASE"/>
</dbReference>
<dbReference type="Gene3D" id="3.30.70.890">
    <property type="entry name" value="GHMP kinase, C-terminal domain"/>
    <property type="match status" value="1"/>
</dbReference>
<dbReference type="InterPro" id="IPR000870">
    <property type="entry name" value="Homoserine_kinase"/>
</dbReference>
<name>A0A6L5GR12_9FIRM</name>
<evidence type="ECO:0000256" key="10">
    <source>
        <dbReference type="ARBA" id="ARBA00022840"/>
    </source>
</evidence>
<protein>
    <recommendedName>
        <fullName evidence="4 13">Homoserine kinase</fullName>
        <shortName evidence="13">HK</shortName>
        <shortName evidence="13">HSK</shortName>
        <ecNumber evidence="3 13">2.7.1.39</ecNumber>
    </recommendedName>
</protein>
<dbReference type="Gene3D" id="3.30.230.10">
    <property type="match status" value="1"/>
</dbReference>
<evidence type="ECO:0000256" key="8">
    <source>
        <dbReference type="ARBA" id="ARBA00022741"/>
    </source>
</evidence>
<dbReference type="Pfam" id="PF08544">
    <property type="entry name" value="GHMP_kinases_C"/>
    <property type="match status" value="1"/>
</dbReference>
<dbReference type="InterPro" id="IPR013750">
    <property type="entry name" value="GHMP_kinase_C_dom"/>
</dbReference>
<comment type="catalytic activity">
    <reaction evidence="11 13">
        <text>L-homoserine + ATP = O-phospho-L-homoserine + ADP + H(+)</text>
        <dbReference type="Rhea" id="RHEA:13985"/>
        <dbReference type="ChEBI" id="CHEBI:15378"/>
        <dbReference type="ChEBI" id="CHEBI:30616"/>
        <dbReference type="ChEBI" id="CHEBI:57476"/>
        <dbReference type="ChEBI" id="CHEBI:57590"/>
        <dbReference type="ChEBI" id="CHEBI:456216"/>
        <dbReference type="EC" id="2.7.1.39"/>
    </reaction>
</comment>
<evidence type="ECO:0000256" key="12">
    <source>
        <dbReference type="ARBA" id="ARBA00049954"/>
    </source>
</evidence>
<comment type="pathway">
    <text evidence="1 13">Amino-acid biosynthesis; L-threonine biosynthesis; L-threonine from L-aspartate: step 4/5.</text>
</comment>
<reference evidence="16" key="1">
    <citation type="journal article" date="2020" name="Appl. Environ. Microbiol.">
        <title>Medium-Chain Fatty Acid Synthesis by 'Candidatus Weimeria bifida' gen. nov., sp. nov., and 'Candidatus Pseudoramibacter fermentans' sp. nov.</title>
        <authorList>
            <person name="Scarborough M.J."/>
            <person name="Myers K.S."/>
            <person name="Donohue T.J."/>
            <person name="Noguera D.R."/>
        </authorList>
    </citation>
    <scope>NUCLEOTIDE SEQUENCE</scope>
    <source>
        <strain evidence="16">EUB1.1</strain>
    </source>
</reference>
<dbReference type="NCBIfam" id="TIGR00191">
    <property type="entry name" value="thrB"/>
    <property type="match status" value="1"/>
</dbReference>
<dbReference type="EC" id="2.7.1.39" evidence="3 13"/>
<dbReference type="InterPro" id="IPR006204">
    <property type="entry name" value="GHMP_kinase_N_dom"/>
</dbReference>
<dbReference type="PIRSF" id="PIRSF000676">
    <property type="entry name" value="Homoser_kin"/>
    <property type="match status" value="1"/>
</dbReference>
<evidence type="ECO:0000256" key="1">
    <source>
        <dbReference type="ARBA" id="ARBA00005015"/>
    </source>
</evidence>
<dbReference type="InterPro" id="IPR020568">
    <property type="entry name" value="Ribosomal_Su5_D2-typ_SF"/>
</dbReference>
<dbReference type="HAMAP" id="MF_00384">
    <property type="entry name" value="Homoser_kinase"/>
    <property type="match status" value="1"/>
</dbReference>
<keyword evidence="7 13" id="KW-0791">Threonine biosynthesis</keyword>
<keyword evidence="9 13" id="KW-0418">Kinase</keyword>
<keyword evidence="6 13" id="KW-0808">Transferase</keyword>
<dbReference type="NCBIfam" id="NF002288">
    <property type="entry name" value="PRK01212.1-4"/>
    <property type="match status" value="1"/>
</dbReference>
<dbReference type="GO" id="GO:0005737">
    <property type="term" value="C:cytoplasm"/>
    <property type="evidence" value="ECO:0007669"/>
    <property type="project" value="UniProtKB-SubCell"/>
</dbReference>
<dbReference type="UniPathway" id="UPA00050">
    <property type="reaction ID" value="UER00064"/>
</dbReference>
<evidence type="ECO:0000313" key="17">
    <source>
        <dbReference type="Proteomes" id="UP000473648"/>
    </source>
</evidence>
<evidence type="ECO:0000313" key="16">
    <source>
        <dbReference type="EMBL" id="MQM72573.1"/>
    </source>
</evidence>
<dbReference type="Proteomes" id="UP000473648">
    <property type="component" value="Unassembled WGS sequence"/>
</dbReference>
<evidence type="ECO:0000259" key="15">
    <source>
        <dbReference type="Pfam" id="PF08544"/>
    </source>
</evidence>
<keyword evidence="5 13" id="KW-0028">Amino-acid biosynthesis</keyword>
<dbReference type="GO" id="GO:0009088">
    <property type="term" value="P:threonine biosynthetic process"/>
    <property type="evidence" value="ECO:0007669"/>
    <property type="project" value="UniProtKB-UniRule"/>
</dbReference>
<proteinExistence type="inferred from homology"/>
<comment type="subcellular location">
    <subcellularLocation>
        <location evidence="13">Cytoplasm</location>
    </subcellularLocation>
</comment>
<evidence type="ECO:0000256" key="2">
    <source>
        <dbReference type="ARBA" id="ARBA00007370"/>
    </source>
</evidence>
<evidence type="ECO:0000256" key="3">
    <source>
        <dbReference type="ARBA" id="ARBA00012078"/>
    </source>
</evidence>
<evidence type="ECO:0000256" key="9">
    <source>
        <dbReference type="ARBA" id="ARBA00022777"/>
    </source>
</evidence>
<dbReference type="AlphaFoldDB" id="A0A6L5GR12"/>
<comment type="caution">
    <text evidence="16">The sequence shown here is derived from an EMBL/GenBank/DDBJ whole genome shotgun (WGS) entry which is preliminary data.</text>
</comment>
<dbReference type="PROSITE" id="PS00627">
    <property type="entry name" value="GHMP_KINASES_ATP"/>
    <property type="match status" value="1"/>
</dbReference>
<dbReference type="InterPro" id="IPR006203">
    <property type="entry name" value="GHMP_knse_ATP-bd_CS"/>
</dbReference>
<dbReference type="SUPFAM" id="SSF54211">
    <property type="entry name" value="Ribosomal protein S5 domain 2-like"/>
    <property type="match status" value="1"/>
</dbReference>
<keyword evidence="10 13" id="KW-0067">ATP-binding</keyword>
<evidence type="ECO:0000256" key="7">
    <source>
        <dbReference type="ARBA" id="ARBA00022697"/>
    </source>
</evidence>
<keyword evidence="13" id="KW-0963">Cytoplasm</keyword>
<comment type="similarity">
    <text evidence="2 13">Belongs to the GHMP kinase family. Homoserine kinase subfamily.</text>
</comment>
<dbReference type="SUPFAM" id="SSF55060">
    <property type="entry name" value="GHMP Kinase, C-terminal domain"/>
    <property type="match status" value="1"/>
</dbReference>
<evidence type="ECO:0000256" key="11">
    <source>
        <dbReference type="ARBA" id="ARBA00049375"/>
    </source>
</evidence>
<evidence type="ECO:0000256" key="13">
    <source>
        <dbReference type="HAMAP-Rule" id="MF_00384"/>
    </source>
</evidence>
<dbReference type="InterPro" id="IPR014721">
    <property type="entry name" value="Ribsml_uS5_D2-typ_fold_subgr"/>
</dbReference>
<dbReference type="EMBL" id="VOGB01000004">
    <property type="protein sequence ID" value="MQM72573.1"/>
    <property type="molecule type" value="Genomic_DNA"/>
</dbReference>
<evidence type="ECO:0000259" key="14">
    <source>
        <dbReference type="Pfam" id="PF00288"/>
    </source>
</evidence>
<dbReference type="PANTHER" id="PTHR20861:SF1">
    <property type="entry name" value="HOMOSERINE KINASE"/>
    <property type="match status" value="1"/>
</dbReference>